<dbReference type="GO" id="GO:0000127">
    <property type="term" value="C:transcription factor TFIIIC complex"/>
    <property type="evidence" value="ECO:0007669"/>
    <property type="project" value="InterPro"/>
</dbReference>
<dbReference type="PANTHER" id="PTHR15496:SF2">
    <property type="entry name" value="GENERAL TRANSCRIPTION FACTOR 3C POLYPEPTIDE 4"/>
    <property type="match status" value="1"/>
</dbReference>
<protein>
    <recommendedName>
        <fullName evidence="3">Transcription factor IIIC 90kDa subunit N-terminal domain-containing protein</fullName>
    </recommendedName>
</protein>
<dbReference type="SUPFAM" id="SSF69322">
    <property type="entry name" value="Tricorn protease domain 2"/>
    <property type="match status" value="1"/>
</dbReference>
<dbReference type="PANTHER" id="PTHR15496">
    <property type="entry name" value="GENERAL TRANSCRIPTION FACTOR 3C POLYPEPTIDE 4 FAMILY"/>
    <property type="match status" value="1"/>
</dbReference>
<dbReference type="EMBL" id="HG670306">
    <property type="protein sequence ID" value="CDM83674.1"/>
    <property type="molecule type" value="Genomic_DNA"/>
</dbReference>
<dbReference type="GO" id="GO:0004402">
    <property type="term" value="F:histone acetyltransferase activity"/>
    <property type="evidence" value="ECO:0007669"/>
    <property type="project" value="InterPro"/>
</dbReference>
<evidence type="ECO:0000256" key="1">
    <source>
        <dbReference type="SAM" id="MobiDB-lite"/>
    </source>
</evidence>
<evidence type="ECO:0008006" key="3">
    <source>
        <dbReference type="Google" id="ProtNLM"/>
    </source>
</evidence>
<evidence type="ECO:0000313" key="2">
    <source>
        <dbReference type="EMBL" id="CDM83674.1"/>
    </source>
</evidence>
<dbReference type="AlphaFoldDB" id="A0A077RYJ0"/>
<sequence>MAPHYQAATLITSPSYPNSITWSSENLVAVASGHIVTILVCAISSKDLLEPCLVPTFLVRDTEPCARSISWSRQGFAPNSGCLLAVCTFDGHVNLYRPPIWEFCDEWVELEALFLPEVKFFVSVADVSKLLFNYYKSINFGEDDSPDSIPQEKANSEQTHAMGCTGESQGPLSCSDLGRRKRKPSRFESYVYDEDEGDVDASKDADFWLNPCCKSKKISMKTAEILG</sequence>
<reference evidence="2" key="1">
    <citation type="journal article" date="2014" name="Science">
        <title>Structural and functional partitioning of bread wheat chromosome 3B.</title>
        <authorList>
            <person name="Choulet F."/>
            <person name="Alberti A."/>
            <person name="Theil S."/>
            <person name="Glover N."/>
            <person name="Barbe V."/>
            <person name="Daron J."/>
            <person name="Pingault L."/>
            <person name="Sourdille P."/>
            <person name="Couloux A."/>
            <person name="Paux E."/>
            <person name="Leroy P."/>
            <person name="Mangenot S."/>
            <person name="Guilhot N."/>
            <person name="Le Gouis J."/>
            <person name="Balfourier F."/>
            <person name="Alaux M."/>
            <person name="Jamilloux V."/>
            <person name="Poulain J."/>
            <person name="Durand C."/>
            <person name="Bellec A."/>
            <person name="Gaspin C."/>
            <person name="Safar J."/>
            <person name="Dolezel J."/>
            <person name="Rogers J."/>
            <person name="Vandepoele K."/>
            <person name="Aury J.M."/>
            <person name="Mayer K."/>
            <person name="Berges H."/>
            <person name="Quesneville H."/>
            <person name="Wincker P."/>
            <person name="Feuillet C."/>
        </authorList>
    </citation>
    <scope>NUCLEOTIDE SEQUENCE</scope>
</reference>
<proteinExistence type="predicted"/>
<accession>A0A077RYJ0</accession>
<name>A0A077RYJ0_WHEAT</name>
<feature type="region of interest" description="Disordered" evidence="1">
    <location>
        <begin position="145"/>
        <end position="184"/>
    </location>
</feature>
<dbReference type="InterPro" id="IPR044230">
    <property type="entry name" value="GTF3C4"/>
</dbReference>
<dbReference type="HOGENOM" id="CLU_095870_0_0_1"/>
<dbReference type="GO" id="GO:0006384">
    <property type="term" value="P:transcription initiation at RNA polymerase III promoter"/>
    <property type="evidence" value="ECO:0007669"/>
    <property type="project" value="InterPro"/>
</dbReference>
<gene>
    <name evidence="2" type="ORF">TRAES_3BF082500010CFD_c1</name>
</gene>
<organism evidence="2">
    <name type="scientific">Triticum aestivum</name>
    <name type="common">Wheat</name>
    <dbReference type="NCBI Taxonomy" id="4565"/>
    <lineage>
        <taxon>Eukaryota</taxon>
        <taxon>Viridiplantae</taxon>
        <taxon>Streptophyta</taxon>
        <taxon>Embryophyta</taxon>
        <taxon>Tracheophyta</taxon>
        <taxon>Spermatophyta</taxon>
        <taxon>Magnoliopsida</taxon>
        <taxon>Liliopsida</taxon>
        <taxon>Poales</taxon>
        <taxon>Poaceae</taxon>
        <taxon>BOP clade</taxon>
        <taxon>Pooideae</taxon>
        <taxon>Triticodae</taxon>
        <taxon>Triticeae</taxon>
        <taxon>Triticinae</taxon>
        <taxon>Triticum</taxon>
    </lineage>
</organism>